<evidence type="ECO:0000313" key="5">
    <source>
        <dbReference type="Proteomes" id="UP001157418"/>
    </source>
</evidence>
<proteinExistence type="predicted"/>
<gene>
    <name evidence="4" type="ORF">LVIROSA_LOCUS20635</name>
</gene>
<feature type="region of interest" description="Disordered" evidence="3">
    <location>
        <begin position="84"/>
        <end position="112"/>
    </location>
</feature>
<dbReference type="InterPro" id="IPR038661">
    <property type="entry name" value="Ribosomal_eL33_sf"/>
</dbReference>
<organism evidence="4 5">
    <name type="scientific">Lactuca virosa</name>
    <dbReference type="NCBI Taxonomy" id="75947"/>
    <lineage>
        <taxon>Eukaryota</taxon>
        <taxon>Viridiplantae</taxon>
        <taxon>Streptophyta</taxon>
        <taxon>Embryophyta</taxon>
        <taxon>Tracheophyta</taxon>
        <taxon>Spermatophyta</taxon>
        <taxon>Magnoliopsida</taxon>
        <taxon>eudicotyledons</taxon>
        <taxon>Gunneridae</taxon>
        <taxon>Pentapetalae</taxon>
        <taxon>asterids</taxon>
        <taxon>campanulids</taxon>
        <taxon>Asterales</taxon>
        <taxon>Asteraceae</taxon>
        <taxon>Cichorioideae</taxon>
        <taxon>Cichorieae</taxon>
        <taxon>Lactucinae</taxon>
        <taxon>Lactuca</taxon>
    </lineage>
</organism>
<evidence type="ECO:0000313" key="4">
    <source>
        <dbReference type="EMBL" id="CAH1434090.1"/>
    </source>
</evidence>
<dbReference type="PANTHER" id="PTHR10902">
    <property type="entry name" value="60S RIBOSOMAL PROTEIN L35A"/>
    <property type="match status" value="1"/>
</dbReference>
<dbReference type="Gene3D" id="2.40.10.190">
    <property type="entry name" value="translation elongation factor selb, chain A, domain 4"/>
    <property type="match status" value="1"/>
</dbReference>
<dbReference type="InterPro" id="IPR001780">
    <property type="entry name" value="Ribosomal_eL33"/>
</dbReference>
<evidence type="ECO:0000256" key="2">
    <source>
        <dbReference type="ARBA" id="ARBA00023274"/>
    </source>
</evidence>
<evidence type="ECO:0000256" key="1">
    <source>
        <dbReference type="ARBA" id="ARBA00022980"/>
    </source>
</evidence>
<protein>
    <submittedName>
        <fullName evidence="4">Uncharacterized protein</fullName>
    </submittedName>
</protein>
<accession>A0AAU9N655</accession>
<dbReference type="AlphaFoldDB" id="A0AAU9N655"/>
<feature type="region of interest" description="Disordered" evidence="3">
    <location>
        <begin position="131"/>
        <end position="156"/>
    </location>
</feature>
<comment type="caution">
    <text evidence="4">The sequence shown here is derived from an EMBL/GenBank/DDBJ whole genome shotgun (WGS) entry which is preliminary data.</text>
</comment>
<dbReference type="GO" id="GO:0006412">
    <property type="term" value="P:translation"/>
    <property type="evidence" value="ECO:0007669"/>
    <property type="project" value="InterPro"/>
</dbReference>
<evidence type="ECO:0000256" key="3">
    <source>
        <dbReference type="SAM" id="MobiDB-lite"/>
    </source>
</evidence>
<dbReference type="GO" id="GO:1990904">
    <property type="term" value="C:ribonucleoprotein complex"/>
    <property type="evidence" value="ECO:0007669"/>
    <property type="project" value="UniProtKB-KW"/>
</dbReference>
<dbReference type="Proteomes" id="UP001157418">
    <property type="component" value="Unassembled WGS sequence"/>
</dbReference>
<dbReference type="EMBL" id="CAKMRJ010003334">
    <property type="protein sequence ID" value="CAH1434090.1"/>
    <property type="molecule type" value="Genomic_DNA"/>
</dbReference>
<dbReference type="Pfam" id="PF01247">
    <property type="entry name" value="Ribosomal_L35Ae"/>
    <property type="match status" value="1"/>
</dbReference>
<name>A0AAU9N655_9ASTR</name>
<keyword evidence="1" id="KW-0689">Ribosomal protein</keyword>
<sequence length="156" mass="17480">MKGKIESTTRQNPCQIEGINTKEEVPWYHRKCLAYIYKAKVKRDGSYYQCVWGKLPSLMGTPMLELGLGCSCTQATSKGVMEELETDLDRSRKGKPPLKEGRRSLGVEEEASRSRGCVPFPAHLRTLRIVDPSIEDSSVTTRHRGPLSSKGKEPAR</sequence>
<feature type="compositionally biased region" description="Basic and acidic residues" evidence="3">
    <location>
        <begin position="87"/>
        <end position="112"/>
    </location>
</feature>
<reference evidence="4 5" key="1">
    <citation type="submission" date="2022-01" db="EMBL/GenBank/DDBJ databases">
        <authorList>
            <person name="Xiong W."/>
            <person name="Schranz E."/>
        </authorList>
    </citation>
    <scope>NUCLEOTIDE SEQUENCE [LARGE SCALE GENOMIC DNA]</scope>
</reference>
<keyword evidence="2" id="KW-0687">Ribonucleoprotein</keyword>
<keyword evidence="5" id="KW-1185">Reference proteome</keyword>
<dbReference type="GO" id="GO:0003735">
    <property type="term" value="F:structural constituent of ribosome"/>
    <property type="evidence" value="ECO:0007669"/>
    <property type="project" value="InterPro"/>
</dbReference>
<dbReference type="GO" id="GO:0005840">
    <property type="term" value="C:ribosome"/>
    <property type="evidence" value="ECO:0007669"/>
    <property type="project" value="UniProtKB-KW"/>
</dbReference>